<accession>A0ACB9HHD3</accession>
<protein>
    <submittedName>
        <fullName evidence="1">Uncharacterized protein</fullName>
    </submittedName>
</protein>
<comment type="caution">
    <text evidence="1">The sequence shown here is derived from an EMBL/GenBank/DDBJ whole genome shotgun (WGS) entry which is preliminary data.</text>
</comment>
<reference evidence="1 2" key="2">
    <citation type="journal article" date="2022" name="Mol. Ecol. Resour.">
        <title>The genomes of chicory, endive, great burdock and yacon provide insights into Asteraceae paleo-polyploidization history and plant inulin production.</title>
        <authorList>
            <person name="Fan W."/>
            <person name="Wang S."/>
            <person name="Wang H."/>
            <person name="Wang A."/>
            <person name="Jiang F."/>
            <person name="Liu H."/>
            <person name="Zhao H."/>
            <person name="Xu D."/>
            <person name="Zhang Y."/>
        </authorList>
    </citation>
    <scope>NUCLEOTIDE SEQUENCE [LARGE SCALE GENOMIC DNA]</scope>
    <source>
        <strain evidence="2">cv. Yunnan</strain>
        <tissue evidence="1">Leaves</tissue>
    </source>
</reference>
<evidence type="ECO:0000313" key="1">
    <source>
        <dbReference type="EMBL" id="KAI3794665.1"/>
    </source>
</evidence>
<reference evidence="2" key="1">
    <citation type="journal article" date="2022" name="Mol. Ecol. Resour.">
        <title>The genomes of chicory, endive, great burdock and yacon provide insights into Asteraceae palaeo-polyploidization history and plant inulin production.</title>
        <authorList>
            <person name="Fan W."/>
            <person name="Wang S."/>
            <person name="Wang H."/>
            <person name="Wang A."/>
            <person name="Jiang F."/>
            <person name="Liu H."/>
            <person name="Zhao H."/>
            <person name="Xu D."/>
            <person name="Zhang Y."/>
        </authorList>
    </citation>
    <scope>NUCLEOTIDE SEQUENCE [LARGE SCALE GENOMIC DNA]</scope>
    <source>
        <strain evidence="2">cv. Yunnan</strain>
    </source>
</reference>
<keyword evidence="2" id="KW-1185">Reference proteome</keyword>
<evidence type="ECO:0000313" key="2">
    <source>
        <dbReference type="Proteomes" id="UP001056120"/>
    </source>
</evidence>
<organism evidence="1 2">
    <name type="scientific">Smallanthus sonchifolius</name>
    <dbReference type="NCBI Taxonomy" id="185202"/>
    <lineage>
        <taxon>Eukaryota</taxon>
        <taxon>Viridiplantae</taxon>
        <taxon>Streptophyta</taxon>
        <taxon>Embryophyta</taxon>
        <taxon>Tracheophyta</taxon>
        <taxon>Spermatophyta</taxon>
        <taxon>Magnoliopsida</taxon>
        <taxon>eudicotyledons</taxon>
        <taxon>Gunneridae</taxon>
        <taxon>Pentapetalae</taxon>
        <taxon>asterids</taxon>
        <taxon>campanulids</taxon>
        <taxon>Asterales</taxon>
        <taxon>Asteraceae</taxon>
        <taxon>Asteroideae</taxon>
        <taxon>Heliantheae alliance</taxon>
        <taxon>Millerieae</taxon>
        <taxon>Smallanthus</taxon>
    </lineage>
</organism>
<name>A0ACB9HHD3_9ASTR</name>
<dbReference type="Proteomes" id="UP001056120">
    <property type="component" value="Linkage Group LG12"/>
</dbReference>
<dbReference type="EMBL" id="CM042029">
    <property type="protein sequence ID" value="KAI3794665.1"/>
    <property type="molecule type" value="Genomic_DNA"/>
</dbReference>
<sequence>MGFGLSKSTRNTSNADRLGFPSSNSHSQLHFAKIIPPKCVTTRHEHMKDTIHCSSDSHSLNQKEAEEKNMMMPPSSITA</sequence>
<proteinExistence type="predicted"/>
<gene>
    <name evidence="1" type="ORF">L1987_37298</name>
</gene>